<protein>
    <recommendedName>
        <fullName evidence="1">JmjC domain-containing protein</fullName>
    </recommendedName>
</protein>
<sequence>MNAISQTQDVIANWQDQHSALFDRQNIKLKHRLAETELFSEEALGKLIDKLEPHQYTLNTMGHDKNVKEWRHGEIGSTSGTEVINSIRNGRLWMNVFRIMDIDPQYDRVLNQIFSEFEARVPHLKTTMRNMSLLVSSPKIQVYYHADVQGQSLWQLQGKKRVYVYPVNQAFLTDESLEKILMQETEEEVPYQPWFDEYAEVHDLEPGEMMHWPLYGPHRVENHDCLNISVTTEHWTRDIRHEFAVRYGNGVLRRTLGLKNLSTAPRGFHVYPKAAAALAWKRLKMEKKRQVRRVVDFRLDPTTELGFVDIVPYVK</sequence>
<dbReference type="Proteomes" id="UP000053235">
    <property type="component" value="Unassembled WGS sequence"/>
</dbReference>
<gene>
    <name evidence="2" type="ORF">LAX5112_00322</name>
</gene>
<evidence type="ECO:0000313" key="3">
    <source>
        <dbReference type="Proteomes" id="UP000053235"/>
    </source>
</evidence>
<dbReference type="STRING" id="388408.LAX5112_00322"/>
<reference evidence="3" key="1">
    <citation type="submission" date="2015-07" db="EMBL/GenBank/DDBJ databases">
        <authorList>
            <person name="Rodrigo-Torres Lidia"/>
            <person name="Arahal R.David."/>
        </authorList>
    </citation>
    <scope>NUCLEOTIDE SEQUENCE [LARGE SCALE GENOMIC DNA]</scope>
    <source>
        <strain evidence="3">CECT 5112</strain>
    </source>
</reference>
<proteinExistence type="predicted"/>
<accession>A0A0M6ZQ76</accession>
<dbReference type="Gene3D" id="2.60.120.650">
    <property type="entry name" value="Cupin"/>
    <property type="match status" value="1"/>
</dbReference>
<dbReference type="AlphaFoldDB" id="A0A0M6ZQ76"/>
<dbReference type="InterPro" id="IPR003347">
    <property type="entry name" value="JmjC_dom"/>
</dbReference>
<name>A0A0M6ZQ76_9HYPH</name>
<dbReference type="PROSITE" id="PS51184">
    <property type="entry name" value="JMJC"/>
    <property type="match status" value="1"/>
</dbReference>
<dbReference type="EMBL" id="CXWD01000001">
    <property type="protein sequence ID" value="CTQ64507.1"/>
    <property type="molecule type" value="Genomic_DNA"/>
</dbReference>
<evidence type="ECO:0000259" key="1">
    <source>
        <dbReference type="PROSITE" id="PS51184"/>
    </source>
</evidence>
<evidence type="ECO:0000313" key="2">
    <source>
        <dbReference type="EMBL" id="CTQ64507.1"/>
    </source>
</evidence>
<organism evidence="2 3">
    <name type="scientific">Roseibium alexandrii</name>
    <dbReference type="NCBI Taxonomy" id="388408"/>
    <lineage>
        <taxon>Bacteria</taxon>
        <taxon>Pseudomonadati</taxon>
        <taxon>Pseudomonadota</taxon>
        <taxon>Alphaproteobacteria</taxon>
        <taxon>Hyphomicrobiales</taxon>
        <taxon>Stappiaceae</taxon>
        <taxon>Roseibium</taxon>
    </lineage>
</organism>
<dbReference type="SUPFAM" id="SSF51197">
    <property type="entry name" value="Clavaminate synthase-like"/>
    <property type="match status" value="1"/>
</dbReference>
<feature type="domain" description="JmjC" evidence="1">
    <location>
        <begin position="105"/>
        <end position="249"/>
    </location>
</feature>
<dbReference type="RefSeq" id="WP_208981086.1">
    <property type="nucleotide sequence ID" value="NZ_CXWD01000001.1"/>
</dbReference>
<keyword evidence="3" id="KW-1185">Reference proteome</keyword>